<accession>A0ABN9C070</accession>
<reference evidence="1" key="1">
    <citation type="submission" date="2023-05" db="EMBL/GenBank/DDBJ databases">
        <authorList>
            <person name="Stuckert A."/>
        </authorList>
    </citation>
    <scope>NUCLEOTIDE SEQUENCE</scope>
</reference>
<evidence type="ECO:0000313" key="1">
    <source>
        <dbReference type="EMBL" id="CAI9553072.1"/>
    </source>
</evidence>
<sequence length="53" mass="5820">MITLPVHCACYIICSNKQSVQTLVQPGAQALCILLIITFFWADGFSAHPGWVL</sequence>
<comment type="caution">
    <text evidence="1">The sequence shown here is derived from an EMBL/GenBank/DDBJ whole genome shotgun (WGS) entry which is preliminary data.</text>
</comment>
<dbReference type="EMBL" id="CATNWA010006940">
    <property type="protein sequence ID" value="CAI9553072.1"/>
    <property type="molecule type" value="Genomic_DNA"/>
</dbReference>
<organism evidence="1 2">
    <name type="scientific">Staurois parvus</name>
    <dbReference type="NCBI Taxonomy" id="386267"/>
    <lineage>
        <taxon>Eukaryota</taxon>
        <taxon>Metazoa</taxon>
        <taxon>Chordata</taxon>
        <taxon>Craniata</taxon>
        <taxon>Vertebrata</taxon>
        <taxon>Euteleostomi</taxon>
        <taxon>Amphibia</taxon>
        <taxon>Batrachia</taxon>
        <taxon>Anura</taxon>
        <taxon>Neobatrachia</taxon>
        <taxon>Ranoidea</taxon>
        <taxon>Ranidae</taxon>
        <taxon>Staurois</taxon>
    </lineage>
</organism>
<dbReference type="Proteomes" id="UP001162483">
    <property type="component" value="Unassembled WGS sequence"/>
</dbReference>
<keyword evidence="2" id="KW-1185">Reference proteome</keyword>
<gene>
    <name evidence="1" type="ORF">SPARVUS_LOCUS3977978</name>
</gene>
<name>A0ABN9C070_9NEOB</name>
<proteinExistence type="predicted"/>
<evidence type="ECO:0000313" key="2">
    <source>
        <dbReference type="Proteomes" id="UP001162483"/>
    </source>
</evidence>
<protein>
    <submittedName>
        <fullName evidence="1">Uncharacterized protein</fullName>
    </submittedName>
</protein>